<dbReference type="InterPro" id="IPR008258">
    <property type="entry name" value="Transglycosylase_SLT_dom_1"/>
</dbReference>
<dbReference type="InterPro" id="IPR000189">
    <property type="entry name" value="Transglyc_AS"/>
</dbReference>
<name>A0A511AYH8_9PROT</name>
<comment type="caution">
    <text evidence="5">The sequence shown here is derived from an EMBL/GenBank/DDBJ whole genome shotgun (WGS) entry which is preliminary data.</text>
</comment>
<dbReference type="SUPFAM" id="SSF48435">
    <property type="entry name" value="Bacterial muramidases"/>
    <property type="match status" value="1"/>
</dbReference>
<dbReference type="PANTHER" id="PTHR37423:SF2">
    <property type="entry name" value="MEMBRANE-BOUND LYTIC MUREIN TRANSGLYCOSYLASE C"/>
    <property type="match status" value="1"/>
</dbReference>
<dbReference type="Proteomes" id="UP000321230">
    <property type="component" value="Unassembled WGS sequence"/>
</dbReference>
<dbReference type="EMBL" id="BJUZ01000001">
    <property type="protein sequence ID" value="GEK93264.1"/>
    <property type="molecule type" value="Genomic_DNA"/>
</dbReference>
<dbReference type="InterPro" id="IPR008939">
    <property type="entry name" value="Lytic_TGlycosylase_superhlx_U"/>
</dbReference>
<evidence type="ECO:0000313" key="6">
    <source>
        <dbReference type="Proteomes" id="UP000321230"/>
    </source>
</evidence>
<dbReference type="GO" id="GO:0042597">
    <property type="term" value="C:periplasmic space"/>
    <property type="evidence" value="ECO:0007669"/>
    <property type="project" value="InterPro"/>
</dbReference>
<dbReference type="GO" id="GO:0000270">
    <property type="term" value="P:peptidoglycan metabolic process"/>
    <property type="evidence" value="ECO:0007669"/>
    <property type="project" value="InterPro"/>
</dbReference>
<dbReference type="Gene3D" id="1.25.20.10">
    <property type="entry name" value="Bacterial muramidases"/>
    <property type="match status" value="1"/>
</dbReference>
<dbReference type="GO" id="GO:0004553">
    <property type="term" value="F:hydrolase activity, hydrolyzing O-glycosyl compounds"/>
    <property type="evidence" value="ECO:0007669"/>
    <property type="project" value="InterPro"/>
</dbReference>
<organism evidence="5 6">
    <name type="scientific">Gluconobacter wancherniae NBRC 103581</name>
    <dbReference type="NCBI Taxonomy" id="656744"/>
    <lineage>
        <taxon>Bacteria</taxon>
        <taxon>Pseudomonadati</taxon>
        <taxon>Pseudomonadota</taxon>
        <taxon>Alphaproteobacteria</taxon>
        <taxon>Acetobacterales</taxon>
        <taxon>Acetobacteraceae</taxon>
        <taxon>Gluconobacter</taxon>
    </lineage>
</organism>
<dbReference type="PANTHER" id="PTHR37423">
    <property type="entry name" value="SOLUBLE LYTIC MUREIN TRANSGLYCOSYLASE-RELATED"/>
    <property type="match status" value="1"/>
</dbReference>
<dbReference type="InterPro" id="IPR023346">
    <property type="entry name" value="Lysozyme-like_dom_sf"/>
</dbReference>
<gene>
    <name evidence="5" type="ORF">GWA01_10340</name>
</gene>
<sequence length="557" mass="60813">MWRYQNALAKTTDDAELSELCPSLPLSNVQAFLVCASHLKDPGEQARRIWISSANSPADEQDLLSLFGQSFTPADQWTRYERQEATGQYAAARRQILRLQPDQQPVANARLSQKTSSPDADTLFDDLSTEQQTDAKLIQYRIHALRRAGRLDDALALWDGAGQPFQARTPSHAWALERNALARALLLAGRGADAYTIADDQTSPASSPDRQNAAFLSGFIALRIQNDPAKALPAFQQLTDATSLTVRARGFYWSGRAHEALGHGENAHIAYEAAAGFPTTFYGQLALAALSQTQDLLTRHSSIPEFTQALQRNLSTMPVPTAGKIARQDLVDAAIELAGMGDIRNARLFLMALQMASAMPSEQRAVADLSVQLGVAEPDVFAARALARKGVALYPEGFPLTYVGNQNPNLPEGLVLAVVRQESSFDPYALSPANAVGLLQLLPGAARDVVRHAGLKKLNVTPSGLENPETNITVGSAYLSQLLTRFDGVLPYALAAYNAGPHRVDQWILANPPASLAQDDLIDWIERVPYLETRIYIQNILANMQIYRTLEQHDQSG</sequence>
<evidence type="ECO:0000313" key="5">
    <source>
        <dbReference type="EMBL" id="GEK93264.1"/>
    </source>
</evidence>
<evidence type="ECO:0000259" key="4">
    <source>
        <dbReference type="Pfam" id="PF01464"/>
    </source>
</evidence>
<evidence type="ECO:0000256" key="2">
    <source>
        <dbReference type="ARBA" id="ARBA00009387"/>
    </source>
</evidence>
<dbReference type="CDD" id="cd13401">
    <property type="entry name" value="Slt70-like"/>
    <property type="match status" value="1"/>
</dbReference>
<reference evidence="5 6" key="1">
    <citation type="submission" date="2019-07" db="EMBL/GenBank/DDBJ databases">
        <title>Whole genome shotgun sequence of Gluconobacter wancherniae NBRC 103581.</title>
        <authorList>
            <person name="Hosoyama A."/>
            <person name="Uohara A."/>
            <person name="Ohji S."/>
            <person name="Ichikawa N."/>
        </authorList>
    </citation>
    <scope>NUCLEOTIDE SEQUENCE [LARGE SCALE GENOMIC DNA]</scope>
    <source>
        <strain evidence="5 6">NBRC 103581</strain>
    </source>
</reference>
<dbReference type="GO" id="GO:0016020">
    <property type="term" value="C:membrane"/>
    <property type="evidence" value="ECO:0007669"/>
    <property type="project" value="InterPro"/>
</dbReference>
<dbReference type="SUPFAM" id="SSF53955">
    <property type="entry name" value="Lysozyme-like"/>
    <property type="match status" value="1"/>
</dbReference>
<feature type="domain" description="Transglycosylase SLT" evidence="4">
    <location>
        <begin position="406"/>
        <end position="509"/>
    </location>
</feature>
<keyword evidence="3" id="KW-0732">Signal</keyword>
<dbReference type="AlphaFoldDB" id="A0A511AYH8"/>
<dbReference type="Pfam" id="PF01464">
    <property type="entry name" value="SLT"/>
    <property type="match status" value="1"/>
</dbReference>
<dbReference type="PROSITE" id="PS00922">
    <property type="entry name" value="TRANSGLYCOSYLASE"/>
    <property type="match status" value="1"/>
</dbReference>
<proteinExistence type="inferred from homology"/>
<evidence type="ECO:0000256" key="1">
    <source>
        <dbReference type="ARBA" id="ARBA00007734"/>
    </source>
</evidence>
<dbReference type="Gene3D" id="1.10.530.10">
    <property type="match status" value="1"/>
</dbReference>
<protein>
    <recommendedName>
        <fullName evidence="4">Transglycosylase SLT domain-containing protein</fullName>
    </recommendedName>
</protein>
<dbReference type="GO" id="GO:0008933">
    <property type="term" value="F:peptidoglycan lytic transglycosylase activity"/>
    <property type="evidence" value="ECO:0007669"/>
    <property type="project" value="InterPro"/>
</dbReference>
<comment type="similarity">
    <text evidence="1">Belongs to the transglycosylase Slt family.</text>
</comment>
<comment type="similarity">
    <text evidence="2">Belongs to the virb1 family.</text>
</comment>
<accession>A0A511AYH8</accession>
<keyword evidence="6" id="KW-1185">Reference proteome</keyword>
<evidence type="ECO:0000256" key="3">
    <source>
        <dbReference type="ARBA" id="ARBA00022729"/>
    </source>
</evidence>